<gene>
    <name evidence="1" type="ORF">B597_019650</name>
</gene>
<comment type="caution">
    <text evidence="1">The sequence shown here is derived from an EMBL/GenBank/DDBJ whole genome shotgun (WGS) entry which is preliminary data.</text>
</comment>
<sequence>MTDRTYTITVTERQAAELQEACELLARIKIGQIDHAIERLPGFYDRRDLEQVHATRHEIQRLANTLMPEATKRREDGVAWDLYQVIRHRLSWDRAHDKGVIQPGEPRKWPEMMGVSYDEPLAMSGLPLATIKEIEQ</sequence>
<dbReference type="EMBL" id="AMCZ02000035">
    <property type="protein sequence ID" value="EWC39608.1"/>
    <property type="molecule type" value="Genomic_DNA"/>
</dbReference>
<dbReference type="OrthoDB" id="6910926at2"/>
<accession>A0A061JLX0</accession>
<dbReference type="AlphaFoldDB" id="A0A061JLX0"/>
<dbReference type="RefSeq" id="WP_003297470.1">
    <property type="nucleotide sequence ID" value="NZ_KK020676.1"/>
</dbReference>
<protein>
    <submittedName>
        <fullName evidence="1">Uncharacterized protein</fullName>
    </submittedName>
</protein>
<dbReference type="HOGENOM" id="CLU_1873680_0_0_6"/>
<reference evidence="1 2" key="1">
    <citation type="journal article" date="2013" name="Genome Announc.">
        <title>Draft Genome of the Nitrogen-Fixing Bacterium Pseudomonas stutzeri Strain KOS6 Isolated from Industrial Hydrocarbon Sludge.</title>
        <authorList>
            <person name="Grigoryeva T.V."/>
            <person name="Laikov A.V."/>
            <person name="Naumova R.P."/>
            <person name="Manolov A.I."/>
            <person name="Larin A.K."/>
            <person name="Karpova I.Y."/>
            <person name="Semashko T.A."/>
            <person name="Alexeev D.G."/>
            <person name="Kostryukova E.S."/>
            <person name="Muller R."/>
            <person name="Govorun V.M."/>
        </authorList>
    </citation>
    <scope>NUCLEOTIDE SEQUENCE [LARGE SCALE GENOMIC DNA]</scope>
    <source>
        <strain evidence="1 2">KOS6</strain>
    </source>
</reference>
<name>A0A061JLX0_STUST</name>
<evidence type="ECO:0000313" key="1">
    <source>
        <dbReference type="EMBL" id="EWC39608.1"/>
    </source>
</evidence>
<evidence type="ECO:0000313" key="2">
    <source>
        <dbReference type="Proteomes" id="UP000026923"/>
    </source>
</evidence>
<proteinExistence type="predicted"/>
<organism evidence="1 2">
    <name type="scientific">Stutzerimonas stutzeri KOS6</name>
    <dbReference type="NCBI Taxonomy" id="1218352"/>
    <lineage>
        <taxon>Bacteria</taxon>
        <taxon>Pseudomonadati</taxon>
        <taxon>Pseudomonadota</taxon>
        <taxon>Gammaproteobacteria</taxon>
        <taxon>Pseudomonadales</taxon>
        <taxon>Pseudomonadaceae</taxon>
        <taxon>Stutzerimonas</taxon>
    </lineage>
</organism>
<dbReference type="Proteomes" id="UP000026923">
    <property type="component" value="Unassembled WGS sequence"/>
</dbReference>